<dbReference type="AlphaFoldDB" id="A0A6J4J956"/>
<evidence type="ECO:0000313" key="2">
    <source>
        <dbReference type="EMBL" id="CAA9270253.1"/>
    </source>
</evidence>
<accession>A0A6J4J956</accession>
<evidence type="ECO:0000256" key="1">
    <source>
        <dbReference type="SAM" id="SignalP"/>
    </source>
</evidence>
<dbReference type="SUPFAM" id="SSF50965">
    <property type="entry name" value="Galactose oxidase, central domain"/>
    <property type="match status" value="1"/>
</dbReference>
<keyword evidence="1" id="KW-0732">Signal</keyword>
<dbReference type="SMART" id="SM00612">
    <property type="entry name" value="Kelch"/>
    <property type="match status" value="5"/>
</dbReference>
<gene>
    <name evidence="2" type="ORF">AVDCRST_MAG42-3235</name>
</gene>
<dbReference type="PANTHER" id="PTHR45632">
    <property type="entry name" value="LD33804P"/>
    <property type="match status" value="1"/>
</dbReference>
<proteinExistence type="predicted"/>
<dbReference type="EMBL" id="CADCTA010000120">
    <property type="protein sequence ID" value="CAA9270253.1"/>
    <property type="molecule type" value="Genomic_DNA"/>
</dbReference>
<protein>
    <submittedName>
        <fullName evidence="2">Uncharacterized protein</fullName>
    </submittedName>
</protein>
<dbReference type="Gene3D" id="2.120.10.80">
    <property type="entry name" value="Kelch-type beta propeller"/>
    <property type="match status" value="2"/>
</dbReference>
<organism evidence="2">
    <name type="scientific">uncultured Chthoniobacterales bacterium</name>
    <dbReference type="NCBI Taxonomy" id="1836801"/>
    <lineage>
        <taxon>Bacteria</taxon>
        <taxon>Pseudomonadati</taxon>
        <taxon>Verrucomicrobiota</taxon>
        <taxon>Spartobacteria</taxon>
        <taxon>Chthoniobacterales</taxon>
        <taxon>environmental samples</taxon>
    </lineage>
</organism>
<sequence length="564" mass="58260">MKTLTCATRGLAVPFCGWLGSVLLAGSAAGEGGGSWRTLAAMPSARQEVSAAVLNGKIYVIAGYDSDGASTATVEAYNPHTNTWSPVRPLPFANNHNNAAVAGGRLYTFGGISNQAFVYDAAADAWLPVAPMHFQRGGTAAVGVISDKIYVAGGTQGSTSLRALEVYDPATNVWSQLAPMSVARNHTAGAVIDGKLYVVGGRGAAGAATALEVYNPQTNSWATRAPMPTGRSGIAAAAVNGELWVFGGEASFTGAVEVYNPAANAWRKLPNMPVPRHGLWAAVIGDRIHLAGGGAQEGFGASNANDVFTVERKATLANIASRLKVEPGDNALIAGFIVTGTASKRIIVRALGPSLPVEGRLADPVVELFDRQGQIVAANDNWRDAPNRQEISESTLAPAADAEAAILTQVAPGDHTAVVRGTNDSTGVGLVEVYDLEAGSDSQLANISTRALVRTGENVLIGGIILTGTEPRRVVVRAIGPSLMVPNALQNPTLALHDANGAVIGENDNWRSSQEGEIIATNVPPSHDLESAIVRTLPAANYTAIVRGAGESSGVGLVEAYALD</sequence>
<name>A0A6J4J956_9BACT</name>
<reference evidence="2" key="1">
    <citation type="submission" date="2020-02" db="EMBL/GenBank/DDBJ databases">
        <authorList>
            <person name="Meier V. D."/>
        </authorList>
    </citation>
    <scope>NUCLEOTIDE SEQUENCE</scope>
    <source>
        <strain evidence="2">AVDCRST_MAG42</strain>
    </source>
</reference>
<dbReference type="InterPro" id="IPR006652">
    <property type="entry name" value="Kelch_1"/>
</dbReference>
<feature type="chain" id="PRO_5027014700" evidence="1">
    <location>
        <begin position="26"/>
        <end position="564"/>
    </location>
</feature>
<dbReference type="PANTHER" id="PTHR45632:SF17">
    <property type="entry name" value="KELCH-LIKE PROTEIN 31"/>
    <property type="match status" value="1"/>
</dbReference>
<dbReference type="Pfam" id="PF01344">
    <property type="entry name" value="Kelch_1"/>
    <property type="match status" value="1"/>
</dbReference>
<dbReference type="InterPro" id="IPR011043">
    <property type="entry name" value="Gal_Oxase/kelch_b-propeller"/>
</dbReference>
<dbReference type="Pfam" id="PF24681">
    <property type="entry name" value="Kelch_KLHDC2_KLHL20_DRC7"/>
    <property type="match status" value="1"/>
</dbReference>
<dbReference type="InterPro" id="IPR015915">
    <property type="entry name" value="Kelch-typ_b-propeller"/>
</dbReference>
<feature type="signal peptide" evidence="1">
    <location>
        <begin position="1"/>
        <end position="25"/>
    </location>
</feature>